<sequence length="93" mass="10130">MSAAVEKHVVEQAGKVRRKVKHLYWTDELDMARSLGLAVVSVCRAKVEKPFPVSQQTTIEVVGGLVALTREQDCANCARALAAALERGDKAPR</sequence>
<dbReference type="EMBL" id="FOQG01000015">
    <property type="protein sequence ID" value="SFI93754.1"/>
    <property type="molecule type" value="Genomic_DNA"/>
</dbReference>
<dbReference type="Proteomes" id="UP000198649">
    <property type="component" value="Unassembled WGS sequence"/>
</dbReference>
<proteinExistence type="predicted"/>
<dbReference type="RefSeq" id="WP_091115664.1">
    <property type="nucleotide sequence ID" value="NZ_BKAF01000052.1"/>
</dbReference>
<evidence type="ECO:0000313" key="1">
    <source>
        <dbReference type="EMBL" id="SFI93754.1"/>
    </source>
</evidence>
<reference evidence="1 2" key="1">
    <citation type="submission" date="2016-10" db="EMBL/GenBank/DDBJ databases">
        <authorList>
            <person name="de Groot N.N."/>
        </authorList>
    </citation>
    <scope>NUCLEOTIDE SEQUENCE [LARGE SCALE GENOMIC DNA]</scope>
    <source>
        <strain evidence="1 2">CGMCC 1.11156</strain>
    </source>
</reference>
<gene>
    <name evidence="1" type="ORF">SAMN05216561_11524</name>
</gene>
<name>A0A1I3M9M2_9ACTN</name>
<accession>A0A1I3M9M2</accession>
<dbReference type="AlphaFoldDB" id="A0A1I3M9M2"/>
<organism evidence="1 2">
    <name type="scientific">Nocardioides psychrotolerans</name>
    <dbReference type="NCBI Taxonomy" id="1005945"/>
    <lineage>
        <taxon>Bacteria</taxon>
        <taxon>Bacillati</taxon>
        <taxon>Actinomycetota</taxon>
        <taxon>Actinomycetes</taxon>
        <taxon>Propionibacteriales</taxon>
        <taxon>Nocardioidaceae</taxon>
        <taxon>Nocardioides</taxon>
    </lineage>
</organism>
<protein>
    <submittedName>
        <fullName evidence="1">Uncharacterized protein</fullName>
    </submittedName>
</protein>
<evidence type="ECO:0000313" key="2">
    <source>
        <dbReference type="Proteomes" id="UP000198649"/>
    </source>
</evidence>
<keyword evidence="2" id="KW-1185">Reference proteome</keyword>